<name>A0A8X6SSE8_TRICX</name>
<feature type="region of interest" description="Disordered" evidence="1">
    <location>
        <begin position="1"/>
        <end position="37"/>
    </location>
</feature>
<evidence type="ECO:0000313" key="2">
    <source>
        <dbReference type="EMBL" id="GFY19154.1"/>
    </source>
</evidence>
<keyword evidence="3" id="KW-1185">Reference proteome</keyword>
<evidence type="ECO:0000313" key="3">
    <source>
        <dbReference type="Proteomes" id="UP000887159"/>
    </source>
</evidence>
<protein>
    <submittedName>
        <fullName evidence="2">Uncharacterized protein</fullName>
    </submittedName>
</protein>
<sequence length="86" mass="10021">MLNDDKIVTSVQEESNCVEDEMNEDENNNNNESSKDPINVDVFSALKITMERFEQQSGCCPTQLLLLKRFETLQRKNEDVQCYNEK</sequence>
<dbReference type="EMBL" id="BMAU01021351">
    <property type="protein sequence ID" value="GFY19154.1"/>
    <property type="molecule type" value="Genomic_DNA"/>
</dbReference>
<evidence type="ECO:0000256" key="1">
    <source>
        <dbReference type="SAM" id="MobiDB-lite"/>
    </source>
</evidence>
<gene>
    <name evidence="2" type="ORF">TNCV_4225181</name>
</gene>
<organism evidence="2 3">
    <name type="scientific">Trichonephila clavipes</name>
    <name type="common">Golden silk orbweaver</name>
    <name type="synonym">Nephila clavipes</name>
    <dbReference type="NCBI Taxonomy" id="2585209"/>
    <lineage>
        <taxon>Eukaryota</taxon>
        <taxon>Metazoa</taxon>
        <taxon>Ecdysozoa</taxon>
        <taxon>Arthropoda</taxon>
        <taxon>Chelicerata</taxon>
        <taxon>Arachnida</taxon>
        <taxon>Araneae</taxon>
        <taxon>Araneomorphae</taxon>
        <taxon>Entelegynae</taxon>
        <taxon>Araneoidea</taxon>
        <taxon>Nephilidae</taxon>
        <taxon>Trichonephila</taxon>
    </lineage>
</organism>
<proteinExistence type="predicted"/>
<dbReference type="Proteomes" id="UP000887159">
    <property type="component" value="Unassembled WGS sequence"/>
</dbReference>
<feature type="compositionally biased region" description="Acidic residues" evidence="1">
    <location>
        <begin position="16"/>
        <end position="27"/>
    </location>
</feature>
<accession>A0A8X6SSE8</accession>
<comment type="caution">
    <text evidence="2">The sequence shown here is derived from an EMBL/GenBank/DDBJ whole genome shotgun (WGS) entry which is preliminary data.</text>
</comment>
<dbReference type="AlphaFoldDB" id="A0A8X6SSE8"/>
<reference evidence="2" key="1">
    <citation type="submission" date="2020-08" db="EMBL/GenBank/DDBJ databases">
        <title>Multicomponent nature underlies the extraordinary mechanical properties of spider dragline silk.</title>
        <authorList>
            <person name="Kono N."/>
            <person name="Nakamura H."/>
            <person name="Mori M."/>
            <person name="Yoshida Y."/>
            <person name="Ohtoshi R."/>
            <person name="Malay A.D."/>
            <person name="Moran D.A.P."/>
            <person name="Tomita M."/>
            <person name="Numata K."/>
            <person name="Arakawa K."/>
        </authorList>
    </citation>
    <scope>NUCLEOTIDE SEQUENCE</scope>
</reference>